<dbReference type="Pfam" id="PF00094">
    <property type="entry name" value="VWD"/>
    <property type="match status" value="1"/>
</dbReference>
<dbReference type="GeneID" id="106555751"/>
<evidence type="ECO:0000256" key="2">
    <source>
        <dbReference type="ARBA" id="ARBA00023180"/>
    </source>
</evidence>
<dbReference type="Pfam" id="PF01826">
    <property type="entry name" value="TIL"/>
    <property type="match status" value="1"/>
</dbReference>
<feature type="non-terminal residue" evidence="5">
    <location>
        <position position="1"/>
    </location>
</feature>
<accession>A0A6I9Z1F3</accession>
<dbReference type="FunFam" id="2.10.25.10:FF:000055">
    <property type="entry name" value="alpha-tectorin isoform X1"/>
    <property type="match status" value="1"/>
</dbReference>
<keyword evidence="4" id="KW-1185">Reference proteome</keyword>
<dbReference type="RefSeq" id="XP_013930124.1">
    <property type="nucleotide sequence ID" value="XM_014074649.1"/>
</dbReference>
<dbReference type="PANTHER" id="PTHR11339">
    <property type="entry name" value="EXTRACELLULAR MATRIX GLYCOPROTEIN RELATED"/>
    <property type="match status" value="1"/>
</dbReference>
<dbReference type="GO" id="GO:0031012">
    <property type="term" value="C:extracellular matrix"/>
    <property type="evidence" value="ECO:0007669"/>
    <property type="project" value="TreeGrafter"/>
</dbReference>
<sequence>SSQAATTWYGIRDDKIPLAIKEAKKFQADLAEVGHCPWHELPSTTRKMLKYSLTEHLLVEIWCCQLFNQSDTNRNENRSKLDCRKYDFSNIVVNAWNALPDAVFASSNSHSFNLRLSTVDLIPFLRAMGLLPLLLLSSLMLQNGQAFSSSQGKQFITAFMENFETNRPSETSLKLFLVGHGNDTRVSVTVTRSSSRQSYSVASDETVPVDLPVSLEMKGSGIFPHSIVIEAEHDISVVSFNRKLYSVGSMTLYPVHELGNSYYVITPPGNKADSYKKEFAVVAWQTPTQVTVELQGGVYFKGRSYAAGTTLTVRLKAFEVLQLQSTEDLSGTRVQSSAPVAVLSGHVCVQENYYCDHVAEQLLPDSKWGKTFIVPPVPLQTGFDIIYVAASQSTRVVYQSGQEKGFQDMVPGKIAQFQLQSPQALYISADAGIQVLMFFTGIKIRNIGYDPFLINIPDVNSYGLAYRIHGLRKFDNHVLVVAKSSETLTWDGSVEAGIQWQSIPGSEYFWGEYNLQADLNQLSVFLENPQTPFGVLAYGNKNYEGYGFAPSPFGTLAPVPDLDPVQLTCPENSHYLSCGNACPATCSDREAPSRCQNTCAEVCQCDQGYLFSGEKCVPMESCNCTYNGVSYRAGEEFWADENCRSHCRCDNRLGKTVCVKSSCKAKTKCIVVNGVRGCHATTYSTCIASGDPHYRTFDGTKYDFMGSCVYKMVGVSSKNPALTPFSVTVENDNRGHKAVSFTKSVTLEVYNLTISLSKSAPHRAEVQWLNIGEVEDEVYNLPFSGGDGKFWITQEGNNIIFQSPEGFKVIYDTANYVEVSVPRSYQEQTSGLGGNFNENLDDDFMLADGTPTPSVDDFGISWEVPTTGSVCSKKCVHELPAFDQAQTIPYKGDRFCGLLTLETGPFKDCHSFVSPEMFFHNCLYDMQVFGEGALCQNLQAYTAKCQAAGAEIDDWRTAVSCRSPVSRRTHLFSVLNPEEPITPIQRDLKNKGKNTLDFHRYSSPKKHHASGELDDTLHCIFWSRGSQTCGL</sequence>
<gene>
    <name evidence="5" type="primary">LOC106555751</name>
</gene>
<keyword evidence="1" id="KW-1015">Disulfide bond</keyword>
<dbReference type="InterPro" id="IPR035234">
    <property type="entry name" value="IgGFc-bd_N"/>
</dbReference>
<dbReference type="Gene3D" id="2.10.25.10">
    <property type="entry name" value="Laminin"/>
    <property type="match status" value="1"/>
</dbReference>
<evidence type="ECO:0000313" key="5">
    <source>
        <dbReference type="RefSeq" id="XP_013930124.1"/>
    </source>
</evidence>
<evidence type="ECO:0000259" key="3">
    <source>
        <dbReference type="PROSITE" id="PS51233"/>
    </source>
</evidence>
<dbReference type="CDD" id="cd19941">
    <property type="entry name" value="TIL"/>
    <property type="match status" value="1"/>
</dbReference>
<dbReference type="GO" id="GO:0005615">
    <property type="term" value="C:extracellular space"/>
    <property type="evidence" value="ECO:0007669"/>
    <property type="project" value="TreeGrafter"/>
</dbReference>
<protein>
    <submittedName>
        <fullName evidence="5">IgGFc-binding protein-like</fullName>
    </submittedName>
</protein>
<dbReference type="InterPro" id="IPR036084">
    <property type="entry name" value="Ser_inhib-like_sf"/>
</dbReference>
<dbReference type="InterPro" id="IPR014853">
    <property type="entry name" value="VWF/SSPO/ZAN-like_Cys-rich_dom"/>
</dbReference>
<evidence type="ECO:0000313" key="4">
    <source>
        <dbReference type="Proteomes" id="UP000504617"/>
    </source>
</evidence>
<proteinExistence type="predicted"/>
<dbReference type="SMART" id="SM00216">
    <property type="entry name" value="VWD"/>
    <property type="match status" value="1"/>
</dbReference>
<dbReference type="SMART" id="SM00832">
    <property type="entry name" value="C8"/>
    <property type="match status" value="1"/>
</dbReference>
<dbReference type="Proteomes" id="UP000504617">
    <property type="component" value="Unplaced"/>
</dbReference>
<dbReference type="PROSITE" id="PS51233">
    <property type="entry name" value="VWFD"/>
    <property type="match status" value="1"/>
</dbReference>
<dbReference type="KEGG" id="tsr:106555751"/>
<reference evidence="5" key="1">
    <citation type="submission" date="2025-08" db="UniProtKB">
        <authorList>
            <consortium name="RefSeq"/>
        </authorList>
    </citation>
    <scope>IDENTIFICATION</scope>
    <source>
        <tissue evidence="5">Skeletal muscle</tissue>
    </source>
</reference>
<dbReference type="Pfam" id="PF17517">
    <property type="entry name" value="IgGFc_binding"/>
    <property type="match status" value="1"/>
</dbReference>
<dbReference type="OrthoDB" id="6236007at2759"/>
<dbReference type="InterPro" id="IPR001846">
    <property type="entry name" value="VWF_type-D"/>
</dbReference>
<dbReference type="PANTHER" id="PTHR11339:SF374">
    <property type="entry name" value="ZONADHESIN"/>
    <property type="match status" value="1"/>
</dbReference>
<name>A0A6I9Z1F3_9SAUR</name>
<keyword evidence="2" id="KW-0325">Glycoprotein</keyword>
<dbReference type="AlphaFoldDB" id="A0A6I9Z1F3"/>
<dbReference type="InterPro" id="IPR002919">
    <property type="entry name" value="TIL_dom"/>
</dbReference>
<dbReference type="SUPFAM" id="SSF57567">
    <property type="entry name" value="Serine protease inhibitors"/>
    <property type="match status" value="1"/>
</dbReference>
<evidence type="ECO:0000256" key="1">
    <source>
        <dbReference type="ARBA" id="ARBA00023157"/>
    </source>
</evidence>
<feature type="domain" description="VWFD" evidence="3">
    <location>
        <begin position="684"/>
        <end position="872"/>
    </location>
</feature>
<organism evidence="4 5">
    <name type="scientific">Thamnophis sirtalis</name>
    <dbReference type="NCBI Taxonomy" id="35019"/>
    <lineage>
        <taxon>Eukaryota</taxon>
        <taxon>Metazoa</taxon>
        <taxon>Chordata</taxon>
        <taxon>Craniata</taxon>
        <taxon>Vertebrata</taxon>
        <taxon>Euteleostomi</taxon>
        <taxon>Lepidosauria</taxon>
        <taxon>Squamata</taxon>
        <taxon>Bifurcata</taxon>
        <taxon>Unidentata</taxon>
        <taxon>Episquamata</taxon>
        <taxon>Toxicofera</taxon>
        <taxon>Serpentes</taxon>
        <taxon>Colubroidea</taxon>
        <taxon>Colubridae</taxon>
        <taxon>Natricinae</taxon>
        <taxon>Thamnophis</taxon>
    </lineage>
</organism>
<dbReference type="Pfam" id="PF08742">
    <property type="entry name" value="C8"/>
    <property type="match status" value="1"/>
</dbReference>
<dbReference type="InterPro" id="IPR050780">
    <property type="entry name" value="Mucin_vWF_Thrombospondin_sf"/>
</dbReference>